<evidence type="ECO:0000256" key="4">
    <source>
        <dbReference type="ARBA" id="ARBA00022898"/>
    </source>
</evidence>
<dbReference type="InterPro" id="IPR015421">
    <property type="entry name" value="PyrdxlP-dep_Trfase_major"/>
</dbReference>
<evidence type="ECO:0000256" key="5">
    <source>
        <dbReference type="ARBA" id="ARBA00023317"/>
    </source>
</evidence>
<dbReference type="InterPro" id="IPR000192">
    <property type="entry name" value="Aminotrans_V_dom"/>
</dbReference>
<evidence type="ECO:0000313" key="9">
    <source>
        <dbReference type="EMBL" id="MED4401846.1"/>
    </source>
</evidence>
<keyword evidence="10" id="KW-1185">Reference proteome</keyword>
<feature type="modified residue" description="N6-(pyridoxal phosphate)lysine" evidence="7">
    <location>
        <position position="194"/>
    </location>
</feature>
<keyword evidence="4 7" id="KW-0663">Pyridoxal phosphate</keyword>
<dbReference type="InterPro" id="IPR012703">
    <property type="entry name" value="NH2EtPonate_pyrv_transaminase"/>
</dbReference>
<dbReference type="HAMAP" id="MF_01376">
    <property type="entry name" value="PhnW_aminotrans_5"/>
    <property type="match status" value="1"/>
</dbReference>
<dbReference type="PANTHER" id="PTHR42778">
    <property type="entry name" value="2-AMINOETHYLPHOSPHONATE--PYRUVATE TRANSAMINASE"/>
    <property type="match status" value="1"/>
</dbReference>
<evidence type="ECO:0000256" key="3">
    <source>
        <dbReference type="ARBA" id="ARBA00022679"/>
    </source>
</evidence>
<comment type="function">
    <text evidence="7">Involved in phosphonate degradation.</text>
</comment>
<protein>
    <recommendedName>
        <fullName evidence="7">2-aminoethylphosphonate--pyruvate transaminase</fullName>
        <ecNumber evidence="7">2.6.1.37</ecNumber>
    </recommendedName>
    <alternativeName>
        <fullName evidence="7">2-aminoethylphosphonate aminotransferase</fullName>
    </alternativeName>
    <alternativeName>
        <fullName evidence="7">AEP transaminase</fullName>
        <shortName evidence="7">AEPT</shortName>
    </alternativeName>
</protein>
<dbReference type="Gene3D" id="3.40.640.10">
    <property type="entry name" value="Type I PLP-dependent aspartate aminotransferase-like (Major domain)"/>
    <property type="match status" value="1"/>
</dbReference>
<evidence type="ECO:0000256" key="7">
    <source>
        <dbReference type="HAMAP-Rule" id="MF_01376"/>
    </source>
</evidence>
<evidence type="ECO:0000256" key="6">
    <source>
        <dbReference type="ARBA" id="ARBA00049460"/>
    </source>
</evidence>
<dbReference type="InterPro" id="IPR015424">
    <property type="entry name" value="PyrdxlP-dep_Trfase"/>
</dbReference>
<keyword evidence="2 7" id="KW-0032">Aminotransferase</keyword>
<dbReference type="PANTHER" id="PTHR42778:SF1">
    <property type="entry name" value="2-AMINOETHYLPHOSPHONATE--PYRUVATE TRANSAMINASE"/>
    <property type="match status" value="1"/>
</dbReference>
<dbReference type="EMBL" id="JARTFS010000006">
    <property type="protein sequence ID" value="MED4401846.1"/>
    <property type="molecule type" value="Genomic_DNA"/>
</dbReference>
<keyword evidence="5 7" id="KW-0670">Pyruvate</keyword>
<gene>
    <name evidence="7 9" type="primary">phnW</name>
    <name evidence="9" type="ORF">P9271_11000</name>
</gene>
<evidence type="ECO:0000256" key="1">
    <source>
        <dbReference type="ARBA" id="ARBA00001933"/>
    </source>
</evidence>
<dbReference type="Proteomes" id="UP001342826">
    <property type="component" value="Unassembled WGS sequence"/>
</dbReference>
<evidence type="ECO:0000313" key="10">
    <source>
        <dbReference type="Proteomes" id="UP001342826"/>
    </source>
</evidence>
<dbReference type="GO" id="GO:0047304">
    <property type="term" value="F:2-aminoethylphosphonate-pyruvate transaminase activity"/>
    <property type="evidence" value="ECO:0007669"/>
    <property type="project" value="UniProtKB-EC"/>
</dbReference>
<comment type="cofactor">
    <cofactor evidence="1 7">
        <name>pyridoxal 5'-phosphate</name>
        <dbReference type="ChEBI" id="CHEBI:597326"/>
    </cofactor>
</comment>
<dbReference type="NCBIfam" id="NF010006">
    <property type="entry name" value="PRK13479.1"/>
    <property type="match status" value="1"/>
</dbReference>
<feature type="domain" description="Aminotransferase class V" evidence="8">
    <location>
        <begin position="28"/>
        <end position="306"/>
    </location>
</feature>
<dbReference type="InterPro" id="IPR015422">
    <property type="entry name" value="PyrdxlP-dep_Trfase_small"/>
</dbReference>
<dbReference type="NCBIfam" id="TIGR02326">
    <property type="entry name" value="transamin_PhnW"/>
    <property type="match status" value="1"/>
</dbReference>
<comment type="subunit">
    <text evidence="7">Homodimer.</text>
</comment>
<comment type="catalytic activity">
    <reaction evidence="6 7">
        <text>(2-aminoethyl)phosphonate + pyruvate = phosphonoacetaldehyde + L-alanine</text>
        <dbReference type="Rhea" id="RHEA:17021"/>
        <dbReference type="ChEBI" id="CHEBI:15361"/>
        <dbReference type="ChEBI" id="CHEBI:57418"/>
        <dbReference type="ChEBI" id="CHEBI:57972"/>
        <dbReference type="ChEBI" id="CHEBI:58383"/>
        <dbReference type="EC" id="2.6.1.37"/>
    </reaction>
</comment>
<reference evidence="9 10" key="1">
    <citation type="submission" date="2023-03" db="EMBL/GenBank/DDBJ databases">
        <title>Bacillus Genome Sequencing.</title>
        <authorList>
            <person name="Dunlap C."/>
        </authorList>
    </citation>
    <scope>NUCLEOTIDE SEQUENCE [LARGE SCALE GENOMIC DNA]</scope>
    <source>
        <strain evidence="9 10">NRS-1717</strain>
    </source>
</reference>
<evidence type="ECO:0000256" key="2">
    <source>
        <dbReference type="ARBA" id="ARBA00022576"/>
    </source>
</evidence>
<dbReference type="InterPro" id="IPR024169">
    <property type="entry name" value="SP_NH2Trfase/AEP_transaminase"/>
</dbReference>
<keyword evidence="3 7" id="KW-0808">Transferase</keyword>
<dbReference type="EC" id="2.6.1.37" evidence="7"/>
<dbReference type="Pfam" id="PF00266">
    <property type="entry name" value="Aminotran_5"/>
    <property type="match status" value="1"/>
</dbReference>
<name>A0ABU6P125_9BACI</name>
<proteinExistence type="inferred from homology"/>
<sequence length="363" mass="41248">MQNPYLLLTPGPLSTTNSVRQAMMRDWCTWDNEYNQIVQEIRNRLVKLATVQKELYTAVLMQGSGSFCVESTIGTVMPRDGGKLLVIANGAYGDRIVQMCEVLNIPHIVHAVDECESIHINDVEHFLKEDKEISHVIAVHCETTTGMLNPIEEICYIAKKYNKITIVDGMSSFGGIPMDLDELQIDFLISSANKCIQGVPGFGFVIAKKAELAKCKENARSLSLDLYDQYETMEKHQGKWRFTSPTHVVRAFYKALQELEAEGGINARFKRYSENQKCLVRGMKELGFTALLDEKYQSPIITSFLYPENTKFTFQQLYNSLKKHGFVIYPGKVSEVDTFRIGNIGEVYIEDIERLLDSIRQTI</sequence>
<dbReference type="RefSeq" id="WP_328015205.1">
    <property type="nucleotide sequence ID" value="NZ_JARTFS010000006.1"/>
</dbReference>
<evidence type="ECO:0000259" key="8">
    <source>
        <dbReference type="Pfam" id="PF00266"/>
    </source>
</evidence>
<accession>A0ABU6P125</accession>
<dbReference type="Gene3D" id="3.90.1150.10">
    <property type="entry name" value="Aspartate Aminotransferase, domain 1"/>
    <property type="match status" value="1"/>
</dbReference>
<dbReference type="NCBIfam" id="TIGR03301">
    <property type="entry name" value="PhnW-AepZ"/>
    <property type="match status" value="1"/>
</dbReference>
<dbReference type="SUPFAM" id="SSF53383">
    <property type="entry name" value="PLP-dependent transferases"/>
    <property type="match status" value="1"/>
</dbReference>
<comment type="similarity">
    <text evidence="7">Belongs to the class-V pyridoxal-phosphate-dependent aminotransferase family. PhnW subfamily.</text>
</comment>
<comment type="caution">
    <text evidence="9">The sequence shown here is derived from an EMBL/GenBank/DDBJ whole genome shotgun (WGS) entry which is preliminary data.</text>
</comment>
<dbReference type="PIRSF" id="PIRSF000524">
    <property type="entry name" value="SPT"/>
    <property type="match status" value="1"/>
</dbReference>
<organism evidence="9 10">
    <name type="scientific">Metabacillus fastidiosus</name>
    <dbReference type="NCBI Taxonomy" id="1458"/>
    <lineage>
        <taxon>Bacteria</taxon>
        <taxon>Bacillati</taxon>
        <taxon>Bacillota</taxon>
        <taxon>Bacilli</taxon>
        <taxon>Bacillales</taxon>
        <taxon>Bacillaceae</taxon>
        <taxon>Metabacillus</taxon>
    </lineage>
</organism>